<protein>
    <submittedName>
        <fullName evidence="1">Putative Pentalenene synthase</fullName>
    </submittedName>
</protein>
<dbReference type="PATRIC" id="fig|1160705.3.peg.1381"/>
<dbReference type="EMBL" id="AMLP01000049">
    <property type="protein sequence ID" value="ELS57645.1"/>
    <property type="molecule type" value="Genomic_DNA"/>
</dbReference>
<dbReference type="Pfam" id="PF19086">
    <property type="entry name" value="Terpene_syn_C_2"/>
    <property type="match status" value="1"/>
</dbReference>
<gene>
    <name evidence="1" type="ORF">STVIR_1383</name>
</gene>
<dbReference type="SUPFAM" id="SSF48576">
    <property type="entry name" value="Terpenoid synthases"/>
    <property type="match status" value="1"/>
</dbReference>
<organism evidence="1 2">
    <name type="scientific">Streptomyces viridochromogenes Tue57</name>
    <dbReference type="NCBI Taxonomy" id="1160705"/>
    <lineage>
        <taxon>Bacteria</taxon>
        <taxon>Bacillati</taxon>
        <taxon>Actinomycetota</taxon>
        <taxon>Actinomycetes</taxon>
        <taxon>Kitasatosporales</taxon>
        <taxon>Streptomycetaceae</taxon>
        <taxon>Streptomyces</taxon>
    </lineage>
</organism>
<dbReference type="AlphaFoldDB" id="L8PMB2"/>
<evidence type="ECO:0000313" key="1">
    <source>
        <dbReference type="EMBL" id="ELS57645.1"/>
    </source>
</evidence>
<name>L8PMB2_STRVR</name>
<accession>L8PMB2</accession>
<dbReference type="InterPro" id="IPR008949">
    <property type="entry name" value="Isoprenoid_synthase_dom_sf"/>
</dbReference>
<dbReference type="Gene3D" id="1.10.600.10">
    <property type="entry name" value="Farnesyl Diphosphate Synthase"/>
    <property type="match status" value="1"/>
</dbReference>
<evidence type="ECO:0000313" key="2">
    <source>
        <dbReference type="Proteomes" id="UP000011205"/>
    </source>
</evidence>
<comment type="caution">
    <text evidence="1">The sequence shown here is derived from an EMBL/GenBank/DDBJ whole genome shotgun (WGS) entry which is preliminary data.</text>
</comment>
<proteinExistence type="predicted"/>
<sequence length="312" mass="34861">MPFLPPPPASAHPHYGVLTATTQAFLTAHGVLRTPSDVDRFRRHDLAMWTVFCYPDCPLESQQLIADFIALAAEWDHLLSQPEGRGRATELISPLKDITENRAPSGNSRFLRAWADVWRRWCEGMPAPWCARTAEHWSAIFAALIDEDLTETAQAPLTIGEKCRLRDETGLQSVLFDLIERGGGFTLPSRIRDLAPIQSMLFHANRQIWVTNEVQSLPKELADGESNLVLLLEAAGKTRSAALAEVHRMVRSHTDTFLAAEAATPRALDELAVPVEERVDVYRFIAGMRTIMAGTATWCGNSGRYQQYVLDR</sequence>
<dbReference type="Proteomes" id="UP000011205">
    <property type="component" value="Unassembled WGS sequence"/>
</dbReference>
<reference evidence="1 2" key="1">
    <citation type="journal article" date="2013" name="Genome Announc.">
        <title>Draft Genome Sequence of Streptomyces viridochromogenes Strain Tu57, Producer of Avilamycin.</title>
        <authorList>
            <person name="Gruning B.A."/>
            <person name="Erxleben A."/>
            <person name="Hahnlein A."/>
            <person name="Gunther S."/>
        </authorList>
    </citation>
    <scope>NUCLEOTIDE SEQUENCE [LARGE SCALE GENOMIC DNA]</scope>
    <source>
        <strain evidence="1 2">Tue57</strain>
    </source>
</reference>